<dbReference type="Proteomes" id="UP000225277">
    <property type="component" value="Unassembled WGS sequence"/>
</dbReference>
<dbReference type="InterPro" id="IPR053201">
    <property type="entry name" value="Flavunoidine_N-MTase"/>
</dbReference>
<dbReference type="Gene3D" id="2.170.270.10">
    <property type="entry name" value="SET domain"/>
    <property type="match status" value="1"/>
</dbReference>
<reference evidence="1 2" key="1">
    <citation type="submission" date="2016-03" db="EMBL/GenBank/DDBJ databases">
        <authorList>
            <person name="Ploux O."/>
        </authorList>
    </citation>
    <scope>NUCLEOTIDE SEQUENCE [LARGE SCALE GENOMIC DNA]</scope>
    <source>
        <strain evidence="1 2">URUG2</strain>
    </source>
</reference>
<proteinExistence type="predicted"/>
<sequence length="210" mass="22885">MTKTNGSTNGETIVLTTESEYPLTVNGLQDIAAFEHTEAGLSLVSKISASPGAHFAYITSHAPMPRPSWKTIQTSPTTHTDPRSALLYMNHSCAPSVEIHTYKPDADGKYPSAPPNGELNGESAHLQSAGLAGEVVVSKDRGIEPGDALTFFYPSTEWKFDRPFECLCGAPKDVCLGTVQGAEPVDPKRLQRWFINDHILEMKQQQNSKN</sequence>
<keyword evidence="2" id="KW-1185">Reference proteome</keyword>
<dbReference type="InterPro" id="IPR046341">
    <property type="entry name" value="SET_dom_sf"/>
</dbReference>
<dbReference type="GeneID" id="35603356"/>
<dbReference type="OrthoDB" id="5984008at2759"/>
<dbReference type="EMBL" id="FJUY01000013">
    <property type="protein sequence ID" value="CZT22388.1"/>
    <property type="molecule type" value="Genomic_DNA"/>
</dbReference>
<dbReference type="PANTHER" id="PTHR12350:SF19">
    <property type="entry name" value="SET DOMAIN-CONTAINING PROTEIN"/>
    <property type="match status" value="1"/>
</dbReference>
<organism evidence="1 2">
    <name type="scientific">Ramularia collo-cygni</name>
    <dbReference type="NCBI Taxonomy" id="112498"/>
    <lineage>
        <taxon>Eukaryota</taxon>
        <taxon>Fungi</taxon>
        <taxon>Dikarya</taxon>
        <taxon>Ascomycota</taxon>
        <taxon>Pezizomycotina</taxon>
        <taxon>Dothideomycetes</taxon>
        <taxon>Dothideomycetidae</taxon>
        <taxon>Mycosphaerellales</taxon>
        <taxon>Mycosphaerellaceae</taxon>
        <taxon>Ramularia</taxon>
    </lineage>
</organism>
<dbReference type="PANTHER" id="PTHR12350">
    <property type="entry name" value="HISTONE-LYSINE N-METHYLTRANSFERASE-RELATED"/>
    <property type="match status" value="1"/>
</dbReference>
<dbReference type="SUPFAM" id="SSF82199">
    <property type="entry name" value="SET domain"/>
    <property type="match status" value="1"/>
</dbReference>
<dbReference type="RefSeq" id="XP_023629277.1">
    <property type="nucleotide sequence ID" value="XM_023773509.1"/>
</dbReference>
<evidence type="ECO:0000313" key="2">
    <source>
        <dbReference type="Proteomes" id="UP000225277"/>
    </source>
</evidence>
<dbReference type="STRING" id="112498.A0A2D3V3K9"/>
<evidence type="ECO:0000313" key="1">
    <source>
        <dbReference type="EMBL" id="CZT22388.1"/>
    </source>
</evidence>
<accession>A0A2D3V3K9</accession>
<gene>
    <name evidence="1" type="ORF">RCC_08258</name>
</gene>
<dbReference type="AlphaFoldDB" id="A0A2D3V3K9"/>
<name>A0A2D3V3K9_9PEZI</name>
<protein>
    <recommendedName>
        <fullName evidence="3">SET domain-containing protein</fullName>
    </recommendedName>
</protein>
<evidence type="ECO:0008006" key="3">
    <source>
        <dbReference type="Google" id="ProtNLM"/>
    </source>
</evidence>